<evidence type="ECO:0000256" key="3">
    <source>
        <dbReference type="SAM" id="MobiDB-lite"/>
    </source>
</evidence>
<organism evidence="4 5">
    <name type="scientific">Synechococcus lacustris str. Tous</name>
    <dbReference type="NCBI Taxonomy" id="1910958"/>
    <lineage>
        <taxon>Bacteria</taxon>
        <taxon>Bacillati</taxon>
        <taxon>Cyanobacteriota</taxon>
        <taxon>Cyanophyceae</taxon>
        <taxon>Synechococcales</taxon>
        <taxon>Synechococcaceae</taxon>
        <taxon>Synechococcus</taxon>
    </lineage>
</organism>
<dbReference type="Proteomes" id="UP000240206">
    <property type="component" value="Unassembled WGS sequence"/>
</dbReference>
<dbReference type="EMBL" id="PXVC01000239">
    <property type="protein sequence ID" value="PSI00171.1"/>
    <property type="molecule type" value="Genomic_DNA"/>
</dbReference>
<feature type="region of interest" description="Disordered" evidence="3">
    <location>
        <begin position="56"/>
        <end position="99"/>
    </location>
</feature>
<accession>A0A2P7EAC3</accession>
<evidence type="ECO:0000256" key="2">
    <source>
        <dbReference type="RuleBase" id="RU362080"/>
    </source>
</evidence>
<gene>
    <name evidence="4" type="ORF">C7K08_14605</name>
</gene>
<dbReference type="NCBIfam" id="TIGR01552">
    <property type="entry name" value="phd_fam"/>
    <property type="match status" value="1"/>
</dbReference>
<dbReference type="Pfam" id="PF02604">
    <property type="entry name" value="PhdYeFM_antitox"/>
    <property type="match status" value="1"/>
</dbReference>
<dbReference type="AlphaFoldDB" id="A0A2P7EAC3"/>
<sequence length="99" mass="10945">MRESSCGGDHTRIVNVHQAKTHLSRLIDDAHAGETIVLAKAGKPWARLMPLAPPVPQRIPGRLRSRGPLSQPDLLLEPMDPSELESWENSELLPQKLQG</sequence>
<dbReference type="SUPFAM" id="SSF143120">
    <property type="entry name" value="YefM-like"/>
    <property type="match status" value="1"/>
</dbReference>
<dbReference type="InterPro" id="IPR036165">
    <property type="entry name" value="YefM-like_sf"/>
</dbReference>
<protein>
    <recommendedName>
        <fullName evidence="2">Antitoxin</fullName>
    </recommendedName>
</protein>
<keyword evidence="5" id="KW-1185">Reference proteome</keyword>
<comment type="caution">
    <text evidence="4">The sequence shown here is derived from an EMBL/GenBank/DDBJ whole genome shotgun (WGS) entry which is preliminary data.</text>
</comment>
<name>A0A2P7EAC3_9SYNE</name>
<evidence type="ECO:0000256" key="1">
    <source>
        <dbReference type="ARBA" id="ARBA00009981"/>
    </source>
</evidence>
<reference evidence="5" key="1">
    <citation type="submission" date="2018-03" db="EMBL/GenBank/DDBJ databases">
        <title>Ecological and genomic features of two cosmopolitan and abundant freshwater picocyanobacteria.</title>
        <authorList>
            <person name="Cabello-Yeves P.J."/>
            <person name="Picazo A."/>
            <person name="Camacho A."/>
            <person name="Callieri C."/>
            <person name="Rosselli R."/>
            <person name="Roda-Garcia J."/>
            <person name="Coutinho F.H."/>
            <person name="Rodriguez-Valera F."/>
        </authorList>
    </citation>
    <scope>NUCLEOTIDE SEQUENCE [LARGE SCALE GENOMIC DNA]</scope>
    <source>
        <strain evidence="5">Tous</strain>
    </source>
</reference>
<evidence type="ECO:0000313" key="4">
    <source>
        <dbReference type="EMBL" id="PSI00171.1"/>
    </source>
</evidence>
<comment type="similarity">
    <text evidence="1 2">Belongs to the phD/YefM antitoxin family.</text>
</comment>
<comment type="function">
    <text evidence="2">Antitoxin component of a type II toxin-antitoxin (TA) system.</text>
</comment>
<dbReference type="RefSeq" id="WP_106501187.1">
    <property type="nucleotide sequence ID" value="NZ_PXVC01000239.1"/>
</dbReference>
<proteinExistence type="inferred from homology"/>
<dbReference type="InterPro" id="IPR006442">
    <property type="entry name" value="Antitoxin_Phd/YefM"/>
</dbReference>
<evidence type="ECO:0000313" key="5">
    <source>
        <dbReference type="Proteomes" id="UP000240206"/>
    </source>
</evidence>
<dbReference type="Gene3D" id="3.40.1620.10">
    <property type="entry name" value="YefM-like domain"/>
    <property type="match status" value="1"/>
</dbReference>